<name>A0A1A5YNX2_9BACL</name>
<dbReference type="EMBL" id="LYPA01000038">
    <property type="protein sequence ID" value="OBR67316.1"/>
    <property type="molecule type" value="Genomic_DNA"/>
</dbReference>
<dbReference type="GO" id="GO:0019843">
    <property type="term" value="F:rRNA binding"/>
    <property type="evidence" value="ECO:0007669"/>
    <property type="project" value="UniProtKB-UniRule"/>
</dbReference>
<dbReference type="InterPro" id="IPR028909">
    <property type="entry name" value="bL21-like"/>
</dbReference>
<dbReference type="GO" id="GO:1990904">
    <property type="term" value="C:ribonucleoprotein complex"/>
    <property type="evidence" value="ECO:0007669"/>
    <property type="project" value="UniProtKB-KW"/>
</dbReference>
<comment type="subunit">
    <text evidence="6">Part of the 50S ribosomal subunit. Contacts protein L20.</text>
</comment>
<keyword evidence="9" id="KW-1185">Reference proteome</keyword>
<dbReference type="PANTHER" id="PTHR21349">
    <property type="entry name" value="50S RIBOSOMAL PROTEIN L21"/>
    <property type="match status" value="1"/>
</dbReference>
<evidence type="ECO:0000256" key="2">
    <source>
        <dbReference type="ARBA" id="ARBA00022730"/>
    </source>
</evidence>
<dbReference type="STRING" id="1844972.A7K91_19035"/>
<sequence>MFAIIETGGKQYKVQEGDVLFIEKLNGGEGESVTFDRVLAVSGKDGLVTGAPVVSGAVVTGKVEKHGKGKKITVYKYKAKKNYRRKQGHRQPYTKVTIEKIQA</sequence>
<dbReference type="SUPFAM" id="SSF141091">
    <property type="entry name" value="L21p-like"/>
    <property type="match status" value="1"/>
</dbReference>
<accession>A0A1A5YNX2</accession>
<keyword evidence="5 6" id="KW-0687">Ribonucleoprotein</keyword>
<dbReference type="OrthoDB" id="9813334at2"/>
<evidence type="ECO:0000256" key="6">
    <source>
        <dbReference type="HAMAP-Rule" id="MF_01363"/>
    </source>
</evidence>
<dbReference type="PROSITE" id="PS01169">
    <property type="entry name" value="RIBOSOMAL_L21"/>
    <property type="match status" value="1"/>
</dbReference>
<dbReference type="RefSeq" id="WP_068680626.1">
    <property type="nucleotide sequence ID" value="NZ_LYPA01000038.1"/>
</dbReference>
<evidence type="ECO:0000256" key="1">
    <source>
        <dbReference type="ARBA" id="ARBA00008563"/>
    </source>
</evidence>
<dbReference type="GO" id="GO:0005737">
    <property type="term" value="C:cytoplasm"/>
    <property type="evidence" value="ECO:0007669"/>
    <property type="project" value="UniProtKB-ARBA"/>
</dbReference>
<keyword evidence="4 6" id="KW-0689">Ribosomal protein</keyword>
<dbReference type="GO" id="GO:0003735">
    <property type="term" value="F:structural constituent of ribosome"/>
    <property type="evidence" value="ECO:0007669"/>
    <property type="project" value="InterPro"/>
</dbReference>
<dbReference type="Pfam" id="PF00829">
    <property type="entry name" value="Ribosomal_L21p"/>
    <property type="match status" value="1"/>
</dbReference>
<keyword evidence="2 6" id="KW-0699">rRNA-binding</keyword>
<evidence type="ECO:0000256" key="7">
    <source>
        <dbReference type="RuleBase" id="RU000562"/>
    </source>
</evidence>
<dbReference type="AlphaFoldDB" id="A0A1A5YNX2"/>
<dbReference type="Proteomes" id="UP000092024">
    <property type="component" value="Unassembled WGS sequence"/>
</dbReference>
<comment type="caution">
    <text evidence="8">The sequence shown here is derived from an EMBL/GenBank/DDBJ whole genome shotgun (WGS) entry which is preliminary data.</text>
</comment>
<evidence type="ECO:0000313" key="9">
    <source>
        <dbReference type="Proteomes" id="UP000092024"/>
    </source>
</evidence>
<dbReference type="PANTHER" id="PTHR21349:SF0">
    <property type="entry name" value="LARGE RIBOSOMAL SUBUNIT PROTEIN BL21M"/>
    <property type="match status" value="1"/>
</dbReference>
<comment type="function">
    <text evidence="6 7">This protein binds to 23S rRNA in the presence of protein L20.</text>
</comment>
<evidence type="ECO:0000313" key="8">
    <source>
        <dbReference type="EMBL" id="OBR67316.1"/>
    </source>
</evidence>
<evidence type="ECO:0000256" key="3">
    <source>
        <dbReference type="ARBA" id="ARBA00022884"/>
    </source>
</evidence>
<dbReference type="InterPro" id="IPR001787">
    <property type="entry name" value="Ribosomal_bL21"/>
</dbReference>
<evidence type="ECO:0000256" key="4">
    <source>
        <dbReference type="ARBA" id="ARBA00022980"/>
    </source>
</evidence>
<dbReference type="HAMAP" id="MF_01363">
    <property type="entry name" value="Ribosomal_bL21"/>
    <property type="match status" value="1"/>
</dbReference>
<evidence type="ECO:0000256" key="5">
    <source>
        <dbReference type="ARBA" id="ARBA00023274"/>
    </source>
</evidence>
<keyword evidence="3 6" id="KW-0694">RNA-binding</keyword>
<proteinExistence type="inferred from homology"/>
<comment type="similarity">
    <text evidence="1 6 7">Belongs to the bacterial ribosomal protein bL21 family.</text>
</comment>
<dbReference type="NCBIfam" id="TIGR00061">
    <property type="entry name" value="L21"/>
    <property type="match status" value="1"/>
</dbReference>
<dbReference type="GO" id="GO:0005840">
    <property type="term" value="C:ribosome"/>
    <property type="evidence" value="ECO:0007669"/>
    <property type="project" value="UniProtKB-KW"/>
</dbReference>
<reference evidence="8 9" key="1">
    <citation type="submission" date="2016-05" db="EMBL/GenBank/DDBJ databases">
        <title>Paenibacillus oryzae. sp. nov., isolated from the rice root.</title>
        <authorList>
            <person name="Zhang J."/>
            <person name="Zhang X."/>
        </authorList>
    </citation>
    <scope>NUCLEOTIDE SEQUENCE [LARGE SCALE GENOMIC DNA]</scope>
    <source>
        <strain evidence="8 9">1DrF-4</strain>
    </source>
</reference>
<gene>
    <name evidence="6" type="primary">rplU</name>
    <name evidence="8" type="ORF">A7K91_19035</name>
</gene>
<protein>
    <recommendedName>
        <fullName evidence="6">Large ribosomal subunit protein bL21</fullName>
    </recommendedName>
</protein>
<organism evidence="8 9">
    <name type="scientific">Paenibacillus oryzae</name>
    <dbReference type="NCBI Taxonomy" id="1844972"/>
    <lineage>
        <taxon>Bacteria</taxon>
        <taxon>Bacillati</taxon>
        <taxon>Bacillota</taxon>
        <taxon>Bacilli</taxon>
        <taxon>Bacillales</taxon>
        <taxon>Paenibacillaceae</taxon>
        <taxon>Paenibacillus</taxon>
    </lineage>
</organism>
<dbReference type="GO" id="GO:0006412">
    <property type="term" value="P:translation"/>
    <property type="evidence" value="ECO:0007669"/>
    <property type="project" value="UniProtKB-UniRule"/>
</dbReference>
<dbReference type="InterPro" id="IPR018258">
    <property type="entry name" value="Ribosomal_bL21_CS"/>
</dbReference>
<dbReference type="InterPro" id="IPR036164">
    <property type="entry name" value="bL21-like_sf"/>
</dbReference>